<feature type="binding site" evidence="6">
    <location>
        <position position="101"/>
    </location>
    <ligand>
        <name>a divalent metal cation</name>
        <dbReference type="ChEBI" id="CHEBI:60240"/>
        <label>1</label>
    </ligand>
</feature>
<dbReference type="HOGENOM" id="CLU_037423_3_0_6"/>
<dbReference type="NCBIfam" id="TIGR00486">
    <property type="entry name" value="YbgI_SA1388"/>
    <property type="match status" value="1"/>
</dbReference>
<dbReference type="PANTHER" id="PTHR13799:SF14">
    <property type="entry name" value="GTP CYCLOHYDROLASE 1 TYPE 2 HOMOLOG"/>
    <property type="match status" value="1"/>
</dbReference>
<feature type="binding site" evidence="6">
    <location>
        <position position="222"/>
    </location>
    <ligand>
        <name>a divalent metal cation</name>
        <dbReference type="ChEBI" id="CHEBI:60240"/>
        <label>1</label>
    </ligand>
</feature>
<dbReference type="PANTHER" id="PTHR13799">
    <property type="entry name" value="NGG1 INTERACTING FACTOR 3"/>
    <property type="match status" value="1"/>
</dbReference>
<sequence length="250" mass="28009">MHNKTLEKVINEKLRSNSLEDYAPNGLQVEGREEIHRIVTGVTACQALLESAITYCADAVIVHHGFFWKNESQIISGMKRQRLKMLLANDINLYAWHIPLDIHMEIGNNAQLAKDLNIKVKKKLNSPFVFFGTLEQPISGNNLRVLLEKRLGRHVLHSWNNKSPKKISEVAWCTGAGQNLIELAVLAGGIDAFITGEVSEKTIHVAREECLHFYAAGHHATERGGVRALGNWLRDEHGLDTNFIDIPNPA</sequence>
<comment type="subunit">
    <text evidence="3">Toroid-shaped homohexamer. In the hexamer, 3 dimers assemble to form a ring-like structure surrounding a central hole.</text>
</comment>
<dbReference type="RefSeq" id="WP_014888971.1">
    <property type="nucleotide sequence ID" value="NC_018420.1"/>
</dbReference>
<feature type="binding site" evidence="6">
    <location>
        <position position="218"/>
    </location>
    <ligand>
        <name>a divalent metal cation</name>
        <dbReference type="ChEBI" id="CHEBI:60240"/>
        <label>1</label>
    </ligand>
</feature>
<dbReference type="KEGG" id="sehc:A35E_00379"/>
<evidence type="ECO:0000256" key="4">
    <source>
        <dbReference type="ARBA" id="ARBA00022112"/>
    </source>
</evidence>
<gene>
    <name evidence="7" type="ORF">A35E_00379</name>
</gene>
<proteinExistence type="inferred from homology"/>
<comment type="function">
    <text evidence="1">Provides significant protection from radiation damage and may be involved in the degradation of radiation-damaged nucleotides.</text>
</comment>
<dbReference type="GO" id="GO:0005737">
    <property type="term" value="C:cytoplasm"/>
    <property type="evidence" value="ECO:0007669"/>
    <property type="project" value="TreeGrafter"/>
</dbReference>
<dbReference type="OrthoDB" id="9800881at2"/>
<feature type="binding site" evidence="6">
    <location>
        <position position="63"/>
    </location>
    <ligand>
        <name>a divalent metal cation</name>
        <dbReference type="ChEBI" id="CHEBI:60240"/>
        <label>1</label>
    </ligand>
</feature>
<reference evidence="7 8" key="1">
    <citation type="journal article" date="2012" name="Mol. Biol. Evol.">
        <title>Genome reduction and co-evolution between the primary and secondary bacterial symbionts of psyllids.</title>
        <authorList>
            <person name="Sloan D.B."/>
            <person name="Moran N.A."/>
        </authorList>
    </citation>
    <scope>NUCLEOTIDE SEQUENCE [LARGE SCALE GENOMIC DNA]</scope>
    <source>
        <strain evidence="7">Hcub_S</strain>
    </source>
</reference>
<dbReference type="Pfam" id="PF01784">
    <property type="entry name" value="DUF34_NIF3"/>
    <property type="match status" value="1"/>
</dbReference>
<evidence type="ECO:0000256" key="5">
    <source>
        <dbReference type="ARBA" id="ARBA00022723"/>
    </source>
</evidence>
<comment type="similarity">
    <text evidence="2">Belongs to the GTP cyclohydrolase I type 2/NIF3 family.</text>
</comment>
<name>J3Z5Q2_9ENTR</name>
<dbReference type="EMBL" id="CP003547">
    <property type="protein sequence ID" value="AFP85674.1"/>
    <property type="molecule type" value="Genomic_DNA"/>
</dbReference>
<dbReference type="Gene3D" id="3.40.1390.30">
    <property type="entry name" value="NIF3 (NGG1p interacting factor 3)-like"/>
    <property type="match status" value="2"/>
</dbReference>
<dbReference type="Proteomes" id="UP000003937">
    <property type="component" value="Chromosome"/>
</dbReference>
<evidence type="ECO:0000313" key="7">
    <source>
        <dbReference type="EMBL" id="AFP85674.1"/>
    </source>
</evidence>
<organism evidence="7 8">
    <name type="scientific">secondary endosymbiont of Heteropsylla cubana</name>
    <dbReference type="NCBI Taxonomy" id="134287"/>
    <lineage>
        <taxon>Bacteria</taxon>
        <taxon>Pseudomonadati</taxon>
        <taxon>Pseudomonadota</taxon>
        <taxon>Gammaproteobacteria</taxon>
        <taxon>Enterobacterales</taxon>
        <taxon>Enterobacteriaceae</taxon>
        <taxon>aphid secondary symbionts</taxon>
    </lineage>
</organism>
<evidence type="ECO:0000256" key="3">
    <source>
        <dbReference type="ARBA" id="ARBA00011257"/>
    </source>
</evidence>
<dbReference type="FunFam" id="3.40.1390.30:FF:000002">
    <property type="entry name" value="Nif3-like dinuclear metal center protein"/>
    <property type="match status" value="1"/>
</dbReference>
<dbReference type="AlphaFoldDB" id="J3Z5Q2"/>
<evidence type="ECO:0000313" key="8">
    <source>
        <dbReference type="Proteomes" id="UP000003937"/>
    </source>
</evidence>
<keyword evidence="5 6" id="KW-0479">Metal-binding</keyword>
<dbReference type="SUPFAM" id="SSF102705">
    <property type="entry name" value="NIF3 (NGG1p interacting factor 3)-like"/>
    <property type="match status" value="1"/>
</dbReference>
<keyword evidence="8" id="KW-1185">Reference proteome</keyword>
<dbReference type="InterPro" id="IPR036069">
    <property type="entry name" value="DUF34/NIF3_sf"/>
</dbReference>
<protein>
    <recommendedName>
        <fullName evidence="4">GTP cyclohydrolase 1 type 2 homolog</fullName>
    </recommendedName>
</protein>
<evidence type="ECO:0000256" key="2">
    <source>
        <dbReference type="ARBA" id="ARBA00006964"/>
    </source>
</evidence>
<dbReference type="InterPro" id="IPR002678">
    <property type="entry name" value="DUF34/NIF3"/>
</dbReference>
<dbReference type="GO" id="GO:0046872">
    <property type="term" value="F:metal ion binding"/>
    <property type="evidence" value="ECO:0007669"/>
    <property type="project" value="UniProtKB-KW"/>
</dbReference>
<dbReference type="PATRIC" id="fig|134287.3.peg.358"/>
<feature type="binding site" evidence="6">
    <location>
        <position position="64"/>
    </location>
    <ligand>
        <name>a divalent metal cation</name>
        <dbReference type="ChEBI" id="CHEBI:60240"/>
        <label>2</label>
    </ligand>
</feature>
<accession>J3Z5Q2</accession>
<evidence type="ECO:0000256" key="6">
    <source>
        <dbReference type="PIRSR" id="PIRSR602678-1"/>
    </source>
</evidence>
<evidence type="ECO:0000256" key="1">
    <source>
        <dbReference type="ARBA" id="ARBA00003081"/>
    </source>
</evidence>